<evidence type="ECO:0000256" key="1">
    <source>
        <dbReference type="SAM" id="MobiDB-lite"/>
    </source>
</evidence>
<dbReference type="NCBIfam" id="TIGR02898">
    <property type="entry name" value="spore_YhcN_YlaJ"/>
    <property type="match status" value="1"/>
</dbReference>
<dbReference type="InterPro" id="IPR019076">
    <property type="entry name" value="Spore_lipoprot_YhcN/YlaJ-like"/>
</dbReference>
<reference evidence="3" key="1">
    <citation type="journal article" date="2019" name="Int. J. Syst. Evol. Microbiol.">
        <title>The Global Catalogue of Microorganisms (GCM) 10K type strain sequencing project: providing services to taxonomists for standard genome sequencing and annotation.</title>
        <authorList>
            <consortium name="The Broad Institute Genomics Platform"/>
            <consortium name="The Broad Institute Genome Sequencing Center for Infectious Disease"/>
            <person name="Wu L."/>
            <person name="Ma J."/>
        </authorList>
    </citation>
    <scope>NUCLEOTIDE SEQUENCE [LARGE SCALE GENOMIC DNA]</scope>
    <source>
        <strain evidence="3">CCUG 56607</strain>
    </source>
</reference>
<dbReference type="EMBL" id="JBHTKL010000001">
    <property type="protein sequence ID" value="MFD1018032.1"/>
    <property type="molecule type" value="Genomic_DNA"/>
</dbReference>
<dbReference type="InterPro" id="IPR014247">
    <property type="entry name" value="Spore_lipoprot_YhcN/YlaJ"/>
</dbReference>
<protein>
    <submittedName>
        <fullName evidence="2">YhcN/YlaJ family sporulation lipoprotein</fullName>
    </submittedName>
</protein>
<proteinExistence type="predicted"/>
<keyword evidence="2" id="KW-0449">Lipoprotein</keyword>
<keyword evidence="3" id="KW-1185">Reference proteome</keyword>
<sequence>MMIKYIAMIGLALTLVACQNDEPESLQNDREGTGAIQVKDSDPVQRKDLNNQQIARHLAKLALEVPNVKDATAVVAGPYAVVGIDVDKDLDRSRVGTIKFSVAEALKHDPYGKEAIVMADADGMERLRQLSNKMGQGHPIQAISDELSAIIGRYMPEVPIREDQPVEPDQNKETIPKEDQKELEDIENDQSYNEKEKKD</sequence>
<dbReference type="Proteomes" id="UP001596990">
    <property type="component" value="Unassembled WGS sequence"/>
</dbReference>
<feature type="compositionally biased region" description="Basic and acidic residues" evidence="1">
    <location>
        <begin position="159"/>
        <end position="180"/>
    </location>
</feature>
<comment type="caution">
    <text evidence="2">The sequence shown here is derived from an EMBL/GenBank/DDBJ whole genome shotgun (WGS) entry which is preliminary data.</text>
</comment>
<dbReference type="Pfam" id="PF09580">
    <property type="entry name" value="Spore_YhcN_YlaJ"/>
    <property type="match status" value="1"/>
</dbReference>
<feature type="region of interest" description="Disordered" evidence="1">
    <location>
        <begin position="158"/>
        <end position="199"/>
    </location>
</feature>
<gene>
    <name evidence="2" type="ORF">ACFQ2J_02370</name>
</gene>
<dbReference type="PROSITE" id="PS51257">
    <property type="entry name" value="PROKAR_LIPOPROTEIN"/>
    <property type="match status" value="1"/>
</dbReference>
<organism evidence="2 3">
    <name type="scientific">Thalassobacillus hwangdonensis</name>
    <dbReference type="NCBI Taxonomy" id="546108"/>
    <lineage>
        <taxon>Bacteria</taxon>
        <taxon>Bacillati</taxon>
        <taxon>Bacillota</taxon>
        <taxon>Bacilli</taxon>
        <taxon>Bacillales</taxon>
        <taxon>Bacillaceae</taxon>
        <taxon>Thalassobacillus</taxon>
    </lineage>
</organism>
<accession>A0ABW3KWV3</accession>
<evidence type="ECO:0000313" key="2">
    <source>
        <dbReference type="EMBL" id="MFD1018032.1"/>
    </source>
</evidence>
<dbReference type="RefSeq" id="WP_386056236.1">
    <property type="nucleotide sequence ID" value="NZ_JBHTKL010000001.1"/>
</dbReference>
<evidence type="ECO:0000313" key="3">
    <source>
        <dbReference type="Proteomes" id="UP001596990"/>
    </source>
</evidence>
<name>A0ABW3KWV3_9BACI</name>